<proteinExistence type="predicted"/>
<keyword evidence="1" id="KW-1133">Transmembrane helix</keyword>
<keyword evidence="1" id="KW-0472">Membrane</keyword>
<evidence type="ECO:0000313" key="3">
    <source>
        <dbReference type="RefSeq" id="XP_015182804.1"/>
    </source>
</evidence>
<dbReference type="Proteomes" id="UP000694924">
    <property type="component" value="Unplaced"/>
</dbReference>
<keyword evidence="2" id="KW-1185">Reference proteome</keyword>
<gene>
    <name evidence="3" type="primary">LOC107069757</name>
</gene>
<reference evidence="3" key="1">
    <citation type="submission" date="2025-08" db="UniProtKB">
        <authorList>
            <consortium name="RefSeq"/>
        </authorList>
    </citation>
    <scope>IDENTIFICATION</scope>
    <source>
        <tissue evidence="3">Whole body</tissue>
    </source>
</reference>
<dbReference type="PANTHER" id="PTHR28624">
    <property type="entry name" value="COILED-COIL DOMAIN-CONTAINING PROTEIN 51"/>
    <property type="match status" value="1"/>
</dbReference>
<dbReference type="GeneID" id="107069757"/>
<keyword evidence="1" id="KW-0812">Transmembrane</keyword>
<evidence type="ECO:0000313" key="2">
    <source>
        <dbReference type="Proteomes" id="UP000694924"/>
    </source>
</evidence>
<accession>A0ABM1IRG7</accession>
<name>A0ABM1IRG7_POLDO</name>
<evidence type="ECO:0000256" key="1">
    <source>
        <dbReference type="SAM" id="Phobius"/>
    </source>
</evidence>
<organism evidence="2 3">
    <name type="scientific">Polistes dominula</name>
    <name type="common">European paper wasp</name>
    <name type="synonym">Vespa dominula</name>
    <dbReference type="NCBI Taxonomy" id="743375"/>
    <lineage>
        <taxon>Eukaryota</taxon>
        <taxon>Metazoa</taxon>
        <taxon>Ecdysozoa</taxon>
        <taxon>Arthropoda</taxon>
        <taxon>Hexapoda</taxon>
        <taxon>Insecta</taxon>
        <taxon>Pterygota</taxon>
        <taxon>Neoptera</taxon>
        <taxon>Endopterygota</taxon>
        <taxon>Hymenoptera</taxon>
        <taxon>Apocrita</taxon>
        <taxon>Aculeata</taxon>
        <taxon>Vespoidea</taxon>
        <taxon>Vespidae</taxon>
        <taxon>Polistinae</taxon>
        <taxon>Polistini</taxon>
        <taxon>Polistes</taxon>
    </lineage>
</organism>
<dbReference type="RefSeq" id="XP_015182804.1">
    <property type="nucleotide sequence ID" value="XM_015327318.1"/>
</dbReference>
<dbReference type="PANTHER" id="PTHR28624:SF1">
    <property type="entry name" value="MITOCHONDRIAL POTASSIUM CHANNEL"/>
    <property type="match status" value="1"/>
</dbReference>
<protein>
    <submittedName>
        <fullName evidence="3">Uncharacterized protein LOC107069757 isoform X2</fullName>
    </submittedName>
</protein>
<sequence length="278" mass="32704">MKNNIQKLTNFVSKILYGHKTFNNVSAKLESAVANTKDQLANEFKAVPLQSEKPMPHRLVIWWQWYQQLTGLHSVEKARQQVILLQDLLMKCQEKRRTARQEAFMINNRIKEIYSEMLSTKREDPKYVKLTMEENNSLREQSIITEKLILLEEEEKDNFLYLTTTIKEYHDAQTMYSHKHKYVTILATITSAILSIICSLIYQSKRSEDMETILSLLQKNNESNIKKNFDSLKQYFEGKMSNDTSSNQVQEQSQNTWETTKWALYIITAILALKMLNF</sequence>
<feature type="transmembrane region" description="Helical" evidence="1">
    <location>
        <begin position="182"/>
        <end position="202"/>
    </location>
</feature>
<dbReference type="InterPro" id="IPR037660">
    <property type="entry name" value="CCDC51"/>
</dbReference>